<protein>
    <recommendedName>
        <fullName evidence="3">Scaffolding protein</fullName>
    </recommendedName>
</protein>
<organism evidence="2">
    <name type="scientific">marine sediment metagenome</name>
    <dbReference type="NCBI Taxonomy" id="412755"/>
    <lineage>
        <taxon>unclassified sequences</taxon>
        <taxon>metagenomes</taxon>
        <taxon>ecological metagenomes</taxon>
    </lineage>
</organism>
<gene>
    <name evidence="2" type="ORF">LCGC14_2067030</name>
</gene>
<accession>A0A0F9EJE4</accession>
<feature type="compositionally biased region" description="Polar residues" evidence="1">
    <location>
        <begin position="14"/>
        <end position="23"/>
    </location>
</feature>
<sequence length="260" mass="28739">MDEITEVGKDTAQKTDQPSTSGDETTSTTPQTYTESTQRKAVSDALAEQGRVHKATLEPITQERDTLKTQAEQTTSRLEDTNIRIKDLEKDLDEAIGEDADLRDIAKIKANLRTERDQSRLDVRAEKDAVAELKRTTEAERLEWAGTVAEAQTFKFDGELAKLVDEYDGDVTANFNKLKTTCDKAGIKTKEGAEAIAELSFLKKDKAPVLVGDSGVTSGGGSIIPTNKVQYEKWVEKISQSEYERLKPEIDKLKAAGKIK</sequence>
<feature type="compositionally biased region" description="Low complexity" evidence="1">
    <location>
        <begin position="24"/>
        <end position="36"/>
    </location>
</feature>
<evidence type="ECO:0000313" key="2">
    <source>
        <dbReference type="EMBL" id="KKL74223.1"/>
    </source>
</evidence>
<proteinExistence type="predicted"/>
<reference evidence="2" key="1">
    <citation type="journal article" date="2015" name="Nature">
        <title>Complex archaea that bridge the gap between prokaryotes and eukaryotes.</title>
        <authorList>
            <person name="Spang A."/>
            <person name="Saw J.H."/>
            <person name="Jorgensen S.L."/>
            <person name="Zaremba-Niedzwiedzka K."/>
            <person name="Martijn J."/>
            <person name="Lind A.E."/>
            <person name="van Eijk R."/>
            <person name="Schleper C."/>
            <person name="Guy L."/>
            <person name="Ettema T.J."/>
        </authorList>
    </citation>
    <scope>NUCLEOTIDE SEQUENCE</scope>
</reference>
<dbReference type="AlphaFoldDB" id="A0A0F9EJE4"/>
<dbReference type="EMBL" id="LAZR01024723">
    <property type="protein sequence ID" value="KKL74223.1"/>
    <property type="molecule type" value="Genomic_DNA"/>
</dbReference>
<feature type="region of interest" description="Disordered" evidence="1">
    <location>
        <begin position="1"/>
        <end position="80"/>
    </location>
</feature>
<comment type="caution">
    <text evidence="2">The sequence shown here is derived from an EMBL/GenBank/DDBJ whole genome shotgun (WGS) entry which is preliminary data.</text>
</comment>
<evidence type="ECO:0000256" key="1">
    <source>
        <dbReference type="SAM" id="MobiDB-lite"/>
    </source>
</evidence>
<evidence type="ECO:0008006" key="3">
    <source>
        <dbReference type="Google" id="ProtNLM"/>
    </source>
</evidence>
<name>A0A0F9EJE4_9ZZZZ</name>
<feature type="compositionally biased region" description="Basic and acidic residues" evidence="1">
    <location>
        <begin position="1"/>
        <end position="13"/>
    </location>
</feature>